<dbReference type="Pfam" id="PF00171">
    <property type="entry name" value="Aldedh"/>
    <property type="match status" value="1"/>
</dbReference>
<evidence type="ECO:0000256" key="1">
    <source>
        <dbReference type="ARBA" id="ARBA00009986"/>
    </source>
</evidence>
<evidence type="ECO:0000313" key="4">
    <source>
        <dbReference type="EMBL" id="GAM16775.1"/>
    </source>
</evidence>
<evidence type="ECO:0000256" key="2">
    <source>
        <dbReference type="ARBA" id="ARBA00023002"/>
    </source>
</evidence>
<sequence length="473" mass="51502">MKQSLWINGENVEADKYRPLLNPFNGQNIAEVAEASKEDVIRAVDSAAEAARKMAEMDAHKRSDILRRVAELIQEDREECARLIAEESSKPLKAARGEVDRTIMTYTFASEEARRLHGETIPMDAAPGGEGRVAYTVREPLGVIAAITPFNFPMNLVAHKVGPAIAAGNTVVLKPASQTPLSAYKIASYFHQAGLPAGALNVVTGSGKNVGDVLIDDERVRMVTFTGSPEVGKQIREHAGLKRVTLELGSNSALIVDEGTDLKKVMPRVVTGAFSNQGQVCISIQRIFVHEKISDEFVSLFIEEAGKLKVGDPLDEQTDLAAMISGNDVTRAKAWIQDAVENGAELVYGGESERQILKPTVLLNAQLTDKISCEEVFAPVVHINTFKEFDDAIDQVNDSKFGLQAGVYTNDLQKAMKAAKNLHVGGVMINEIPTFRVDHMPYGGVKMSGTGREGIKYALEEMTELKLVSIKLD</sequence>
<keyword evidence="5" id="KW-1185">Reference proteome</keyword>
<dbReference type="InterPro" id="IPR016163">
    <property type="entry name" value="Ald_DH_C"/>
</dbReference>
<dbReference type="Gene3D" id="3.40.309.10">
    <property type="entry name" value="Aldehyde Dehydrogenase, Chain A, domain 2"/>
    <property type="match status" value="1"/>
</dbReference>
<dbReference type="InterPro" id="IPR016162">
    <property type="entry name" value="Ald_DH_N"/>
</dbReference>
<dbReference type="InterPro" id="IPR051020">
    <property type="entry name" value="ALDH-related_metabolic_enz"/>
</dbReference>
<dbReference type="SUPFAM" id="SSF53720">
    <property type="entry name" value="ALDH-like"/>
    <property type="match status" value="1"/>
</dbReference>
<reference evidence="4 5" key="1">
    <citation type="submission" date="2013-06" db="EMBL/GenBank/DDBJ databases">
        <title>Whole genome shotgun sequence of Bacillus selenatarsenatis SF-1.</title>
        <authorList>
            <person name="Kuroda M."/>
            <person name="Sei K."/>
            <person name="Yamashita M."/>
            <person name="Ike M."/>
        </authorList>
    </citation>
    <scope>NUCLEOTIDE SEQUENCE [LARGE SCALE GENOMIC DNA]</scope>
    <source>
        <strain evidence="4 5">SF-1</strain>
    </source>
</reference>
<dbReference type="GO" id="GO:0008911">
    <property type="term" value="F:lactaldehyde dehydrogenase (NAD+) activity"/>
    <property type="evidence" value="ECO:0007669"/>
    <property type="project" value="TreeGrafter"/>
</dbReference>
<name>A0A0A8X9Y8_MESS1</name>
<dbReference type="PANTHER" id="PTHR42991:SF1">
    <property type="entry name" value="ALDEHYDE DEHYDROGENASE"/>
    <property type="match status" value="1"/>
</dbReference>
<dbReference type="FunFam" id="3.40.605.10:FF:000007">
    <property type="entry name" value="NAD/NADP-dependent betaine aldehyde dehydrogenase"/>
    <property type="match status" value="1"/>
</dbReference>
<proteinExistence type="inferred from homology"/>
<dbReference type="EMBL" id="BASE01000138">
    <property type="protein sequence ID" value="GAM16775.1"/>
    <property type="molecule type" value="Genomic_DNA"/>
</dbReference>
<comment type="caution">
    <text evidence="4">The sequence shown here is derived from an EMBL/GenBank/DDBJ whole genome shotgun (WGS) entry which is preliminary data.</text>
</comment>
<comment type="similarity">
    <text evidence="1">Belongs to the aldehyde dehydrogenase family.</text>
</comment>
<dbReference type="EC" id="1.2.1.3" evidence="4"/>
<dbReference type="Proteomes" id="UP000031014">
    <property type="component" value="Unassembled WGS sequence"/>
</dbReference>
<dbReference type="CDD" id="cd07149">
    <property type="entry name" value="ALDH_y4uC"/>
    <property type="match status" value="1"/>
</dbReference>
<organism evidence="4 5">
    <name type="scientific">Mesobacillus selenatarsenatis (strain DSM 18680 / JCM 14380 / FERM P-15431 / SF-1)</name>
    <dbReference type="NCBI Taxonomy" id="1321606"/>
    <lineage>
        <taxon>Bacteria</taxon>
        <taxon>Bacillati</taxon>
        <taxon>Bacillota</taxon>
        <taxon>Bacilli</taxon>
        <taxon>Bacillales</taxon>
        <taxon>Bacillaceae</taxon>
        <taxon>Mesobacillus</taxon>
    </lineage>
</organism>
<keyword evidence="2 4" id="KW-0560">Oxidoreductase</keyword>
<dbReference type="STRING" id="1321606.SAMD00020551_5005"/>
<dbReference type="RefSeq" id="WP_041968333.1">
    <property type="nucleotide sequence ID" value="NZ_BASE01000138.1"/>
</dbReference>
<dbReference type="InterPro" id="IPR016161">
    <property type="entry name" value="Ald_DH/histidinol_DH"/>
</dbReference>
<dbReference type="PANTHER" id="PTHR42991">
    <property type="entry name" value="ALDEHYDE DEHYDROGENASE"/>
    <property type="match status" value="1"/>
</dbReference>
<accession>A0A0A8X9Y8</accession>
<dbReference type="Gene3D" id="3.40.605.10">
    <property type="entry name" value="Aldehyde Dehydrogenase, Chain A, domain 1"/>
    <property type="match status" value="1"/>
</dbReference>
<protein>
    <submittedName>
        <fullName evidence="4">Aldehyde dehydrogenase</fullName>
        <ecNumber evidence="4">1.2.1.3</ecNumber>
    </submittedName>
</protein>
<gene>
    <name evidence="4" type="ORF">SAMD00020551_5005</name>
</gene>
<dbReference type="OrthoDB" id="9762913at2"/>
<feature type="domain" description="Aldehyde dehydrogenase" evidence="3">
    <location>
        <begin position="17"/>
        <end position="468"/>
    </location>
</feature>
<evidence type="ECO:0000313" key="5">
    <source>
        <dbReference type="Proteomes" id="UP000031014"/>
    </source>
</evidence>
<dbReference type="InterPro" id="IPR015590">
    <property type="entry name" value="Aldehyde_DH_dom"/>
</dbReference>
<dbReference type="AlphaFoldDB" id="A0A0A8X9Y8"/>
<evidence type="ECO:0000259" key="3">
    <source>
        <dbReference type="Pfam" id="PF00171"/>
    </source>
</evidence>